<dbReference type="Gene3D" id="1.10.1660.10">
    <property type="match status" value="1"/>
</dbReference>
<proteinExistence type="predicted"/>
<evidence type="ECO:0000259" key="1">
    <source>
        <dbReference type="Pfam" id="PF12728"/>
    </source>
</evidence>
<dbReference type="SUPFAM" id="SSF46955">
    <property type="entry name" value="Putative DNA-binding domain"/>
    <property type="match status" value="1"/>
</dbReference>
<dbReference type="RefSeq" id="WP_224454875.1">
    <property type="nucleotide sequence ID" value="NZ_BAAAGG010000022.1"/>
</dbReference>
<organism evidence="2 3">
    <name type="scientific">Psychroflexus lacisalsi</name>
    <dbReference type="NCBI Taxonomy" id="503928"/>
    <lineage>
        <taxon>Bacteria</taxon>
        <taxon>Pseudomonadati</taxon>
        <taxon>Bacteroidota</taxon>
        <taxon>Flavobacteriia</taxon>
        <taxon>Flavobacteriales</taxon>
        <taxon>Flavobacteriaceae</taxon>
        <taxon>Psychroflexus</taxon>
    </lineage>
</organism>
<evidence type="ECO:0000313" key="3">
    <source>
        <dbReference type="Proteomes" id="UP001500185"/>
    </source>
</evidence>
<reference evidence="3" key="1">
    <citation type="journal article" date="2019" name="Int. J. Syst. Evol. Microbiol.">
        <title>The Global Catalogue of Microorganisms (GCM) 10K type strain sequencing project: providing services to taxonomists for standard genome sequencing and annotation.</title>
        <authorList>
            <consortium name="The Broad Institute Genomics Platform"/>
            <consortium name="The Broad Institute Genome Sequencing Center for Infectious Disease"/>
            <person name="Wu L."/>
            <person name="Ma J."/>
        </authorList>
    </citation>
    <scope>NUCLEOTIDE SEQUENCE [LARGE SCALE GENOMIC DNA]</scope>
    <source>
        <strain evidence="3">JCM 16231</strain>
    </source>
</reference>
<keyword evidence="3" id="KW-1185">Reference proteome</keyword>
<dbReference type="Proteomes" id="UP001500185">
    <property type="component" value="Unassembled WGS sequence"/>
</dbReference>
<comment type="caution">
    <text evidence="2">The sequence shown here is derived from an EMBL/GenBank/DDBJ whole genome shotgun (WGS) entry which is preliminary data.</text>
</comment>
<accession>A0ABP3VSK9</accession>
<dbReference type="InterPro" id="IPR009061">
    <property type="entry name" value="DNA-bd_dom_put_sf"/>
</dbReference>
<evidence type="ECO:0000313" key="2">
    <source>
        <dbReference type="EMBL" id="GAA0764430.1"/>
    </source>
</evidence>
<feature type="domain" description="Helix-turn-helix" evidence="1">
    <location>
        <begin position="38"/>
        <end position="83"/>
    </location>
</feature>
<dbReference type="EMBL" id="BAAAGG010000022">
    <property type="protein sequence ID" value="GAA0764430.1"/>
    <property type="molecule type" value="Genomic_DNA"/>
</dbReference>
<protein>
    <recommendedName>
        <fullName evidence="1">Helix-turn-helix domain-containing protein</fullName>
    </recommendedName>
</protein>
<gene>
    <name evidence="2" type="ORF">GCM10009433_26840</name>
</gene>
<name>A0ABP3VSK9_9FLAO</name>
<dbReference type="InterPro" id="IPR041657">
    <property type="entry name" value="HTH_17"/>
</dbReference>
<sequence length="89" mass="10229">MNLLQIEYSDELKNDIESLKSDLAEIKLNLQPKEPTKYLGRKEVAEMLDVNISTVHNWTARGILTALQIGGRIYYRKKNVEAALIELKK</sequence>
<dbReference type="Pfam" id="PF12728">
    <property type="entry name" value="HTH_17"/>
    <property type="match status" value="1"/>
</dbReference>